<proteinExistence type="predicted"/>
<sequence length="219" mass="24544">MNKFTRGPRCLQLLRSSTERKNTFHQTTIEALTGTIKGHDVHLITEAVTDPNWDDNCAFYYHRTRELIILPYNATFPVSLIILEHDIFTITPIKVLAPGFSFAPLGLTNMFNEGGTIEGLKFEVKGGAELSKLDDRYMGESRGVTKERVGNYSDELVMKGCIEVKGYGKFAAYLSVKLRKCIVDSNMVDFVYDLNSGLVGFSLDSLPKKGKLYVVEIES</sequence>
<dbReference type="AlphaFoldDB" id="A0A8T2Z135"/>
<protein>
    <submittedName>
        <fullName evidence="2">Uncharacterized protein</fullName>
    </submittedName>
</protein>
<dbReference type="PANTHER" id="PTHR31268:SF5">
    <property type="entry name" value="GALACTINOL--SUCROSE GALACTOSYLTRANSFERASE 6-RELATED"/>
    <property type="match status" value="1"/>
</dbReference>
<evidence type="ECO:0000313" key="2">
    <source>
        <dbReference type="EMBL" id="KAH8511001.1"/>
    </source>
</evidence>
<dbReference type="InterPro" id="IPR008811">
    <property type="entry name" value="Glycosyl_hydrolases_36"/>
</dbReference>
<name>A0A8T2Z135_POPDE</name>
<accession>A0A8T2Z135</accession>
<reference evidence="2" key="1">
    <citation type="journal article" date="2021" name="J. Hered.">
        <title>Genome Assembly of Salicaceae Populus deltoides (Eastern Cottonwood) I-69 Based on Nanopore Sequencing and Hi-C Technologies.</title>
        <authorList>
            <person name="Bai S."/>
            <person name="Wu H."/>
            <person name="Zhang J."/>
            <person name="Pan Z."/>
            <person name="Zhao W."/>
            <person name="Li Z."/>
            <person name="Tong C."/>
        </authorList>
    </citation>
    <scope>NUCLEOTIDE SEQUENCE</scope>
    <source>
        <tissue evidence="2">Leaf</tissue>
    </source>
</reference>
<dbReference type="Pfam" id="PF05691">
    <property type="entry name" value="Raffinose_syn"/>
    <property type="match status" value="1"/>
</dbReference>
<evidence type="ECO:0000256" key="1">
    <source>
        <dbReference type="ARBA" id="ARBA00023277"/>
    </source>
</evidence>
<gene>
    <name evidence="2" type="ORF">H0E87_008512</name>
</gene>
<keyword evidence="3" id="KW-1185">Reference proteome</keyword>
<dbReference type="EMBL" id="JACEGQ020000004">
    <property type="protein sequence ID" value="KAH8511001.1"/>
    <property type="molecule type" value="Genomic_DNA"/>
</dbReference>
<comment type="caution">
    <text evidence="2">The sequence shown here is derived from an EMBL/GenBank/DDBJ whole genome shotgun (WGS) entry which is preliminary data.</text>
</comment>
<keyword evidence="1" id="KW-0119">Carbohydrate metabolism</keyword>
<dbReference type="Proteomes" id="UP000807159">
    <property type="component" value="Chromosome 4"/>
</dbReference>
<evidence type="ECO:0000313" key="3">
    <source>
        <dbReference type="Proteomes" id="UP000807159"/>
    </source>
</evidence>
<organism evidence="2 3">
    <name type="scientific">Populus deltoides</name>
    <name type="common">Eastern poplar</name>
    <name type="synonym">Eastern cottonwood</name>
    <dbReference type="NCBI Taxonomy" id="3696"/>
    <lineage>
        <taxon>Eukaryota</taxon>
        <taxon>Viridiplantae</taxon>
        <taxon>Streptophyta</taxon>
        <taxon>Embryophyta</taxon>
        <taxon>Tracheophyta</taxon>
        <taxon>Spermatophyta</taxon>
        <taxon>Magnoliopsida</taxon>
        <taxon>eudicotyledons</taxon>
        <taxon>Gunneridae</taxon>
        <taxon>Pentapetalae</taxon>
        <taxon>rosids</taxon>
        <taxon>fabids</taxon>
        <taxon>Malpighiales</taxon>
        <taxon>Salicaceae</taxon>
        <taxon>Saliceae</taxon>
        <taxon>Populus</taxon>
    </lineage>
</organism>
<dbReference type="PANTHER" id="PTHR31268">
    <property type="match status" value="1"/>
</dbReference>